<dbReference type="CDD" id="cd18801">
    <property type="entry name" value="SF2_C_FANCM_Hef"/>
    <property type="match status" value="1"/>
</dbReference>
<dbReference type="Pfam" id="PF00271">
    <property type="entry name" value="Helicase_C"/>
    <property type="match status" value="1"/>
</dbReference>
<dbReference type="Proteomes" id="UP000694915">
    <property type="component" value="Chromosome 1"/>
</dbReference>
<evidence type="ECO:0000256" key="7">
    <source>
        <dbReference type="ARBA" id="ARBA00023242"/>
    </source>
</evidence>
<gene>
    <name evidence="12" type="primary">Fancm</name>
</gene>
<dbReference type="CDD" id="cd18033">
    <property type="entry name" value="DEXDc_FANCM"/>
    <property type="match status" value="1"/>
</dbReference>
<evidence type="ECO:0000256" key="1">
    <source>
        <dbReference type="ARBA" id="ARBA00004123"/>
    </source>
</evidence>
<feature type="region of interest" description="Disordered" evidence="8">
    <location>
        <begin position="1152"/>
        <end position="1184"/>
    </location>
</feature>
<feature type="compositionally biased region" description="Basic and acidic residues" evidence="8">
    <location>
        <begin position="1165"/>
        <end position="1181"/>
    </location>
</feature>
<dbReference type="InterPro" id="IPR031879">
    <property type="entry name" value="FANCM-MHF-bd"/>
</dbReference>
<keyword evidence="4" id="KW-0378">Hydrolase</keyword>
<evidence type="ECO:0000256" key="6">
    <source>
        <dbReference type="ARBA" id="ARBA00022840"/>
    </source>
</evidence>
<evidence type="ECO:0000256" key="4">
    <source>
        <dbReference type="ARBA" id="ARBA00022801"/>
    </source>
</evidence>
<feature type="region of interest" description="Disordered" evidence="8">
    <location>
        <begin position="1360"/>
        <end position="1380"/>
    </location>
</feature>
<dbReference type="InterPro" id="IPR011335">
    <property type="entry name" value="Restrct_endonuc-II-like"/>
</dbReference>
<dbReference type="InterPro" id="IPR010994">
    <property type="entry name" value="RuvA_2-like"/>
</dbReference>
<dbReference type="PROSITE" id="PS51192">
    <property type="entry name" value="HELICASE_ATP_BIND_1"/>
    <property type="match status" value="1"/>
</dbReference>
<feature type="domain" description="Helicase ATP-binding" evidence="9">
    <location>
        <begin position="89"/>
        <end position="257"/>
    </location>
</feature>
<dbReference type="InterPro" id="IPR001650">
    <property type="entry name" value="Helicase_C-like"/>
</dbReference>
<dbReference type="SUPFAM" id="SSF52980">
    <property type="entry name" value="Restriction endonuclease-like"/>
    <property type="match status" value="1"/>
</dbReference>
<evidence type="ECO:0000313" key="12">
    <source>
        <dbReference type="RefSeq" id="XP_013202255.1"/>
    </source>
</evidence>
<organism evidence="11 12">
    <name type="scientific">Microtus ochrogaster</name>
    <name type="common">Prairie vole</name>
    <dbReference type="NCBI Taxonomy" id="79684"/>
    <lineage>
        <taxon>Eukaryota</taxon>
        <taxon>Metazoa</taxon>
        <taxon>Chordata</taxon>
        <taxon>Craniata</taxon>
        <taxon>Vertebrata</taxon>
        <taxon>Euteleostomi</taxon>
        <taxon>Mammalia</taxon>
        <taxon>Eutheria</taxon>
        <taxon>Euarchontoglires</taxon>
        <taxon>Glires</taxon>
        <taxon>Rodentia</taxon>
        <taxon>Myomorpha</taxon>
        <taxon>Muroidea</taxon>
        <taxon>Cricetidae</taxon>
        <taxon>Arvicolinae</taxon>
        <taxon>Microtus</taxon>
    </lineage>
</organism>
<evidence type="ECO:0000256" key="3">
    <source>
        <dbReference type="ARBA" id="ARBA00022741"/>
    </source>
</evidence>
<dbReference type="Pfam" id="PF00270">
    <property type="entry name" value="DEAD"/>
    <property type="match status" value="1"/>
</dbReference>
<comment type="subcellular location">
    <subcellularLocation>
        <location evidence="1">Nucleus</location>
    </subcellularLocation>
</comment>
<feature type="compositionally biased region" description="Polar residues" evidence="8">
    <location>
        <begin position="1666"/>
        <end position="1678"/>
    </location>
</feature>
<dbReference type="SUPFAM" id="SSF52540">
    <property type="entry name" value="P-loop containing nucleoside triphosphate hydrolases"/>
    <property type="match status" value="1"/>
</dbReference>
<dbReference type="CDD" id="cd12091">
    <property type="entry name" value="FANCM_ID"/>
    <property type="match status" value="1"/>
</dbReference>
<dbReference type="InterPro" id="IPR006166">
    <property type="entry name" value="ERCC4_domain"/>
</dbReference>
<feature type="region of interest" description="Disordered" evidence="8">
    <location>
        <begin position="795"/>
        <end position="860"/>
    </location>
</feature>
<name>A0ABM1AI23_MICOH</name>
<evidence type="ECO:0000256" key="2">
    <source>
        <dbReference type="ARBA" id="ARBA00009889"/>
    </source>
</evidence>
<feature type="compositionally biased region" description="Basic residues" evidence="8">
    <location>
        <begin position="1422"/>
        <end position="1436"/>
    </location>
</feature>
<feature type="compositionally biased region" description="Acidic residues" evidence="8">
    <location>
        <begin position="1443"/>
        <end position="1467"/>
    </location>
</feature>
<dbReference type="Pfam" id="PF16783">
    <property type="entry name" value="FANCM-MHF_bd"/>
    <property type="match status" value="1"/>
</dbReference>
<keyword evidence="5" id="KW-0347">Helicase</keyword>
<feature type="region of interest" description="Disordered" evidence="8">
    <location>
        <begin position="1394"/>
        <end position="1468"/>
    </location>
</feature>
<feature type="compositionally biased region" description="Basic and acidic residues" evidence="8">
    <location>
        <begin position="1612"/>
        <end position="1628"/>
    </location>
</feature>
<proteinExistence type="inferred from homology"/>
<evidence type="ECO:0000259" key="10">
    <source>
        <dbReference type="PROSITE" id="PS51194"/>
    </source>
</evidence>
<dbReference type="InterPro" id="IPR047418">
    <property type="entry name" value="XPF_nuclease_FANCM"/>
</dbReference>
<feature type="compositionally biased region" description="Basic and acidic residues" evidence="8">
    <location>
        <begin position="1225"/>
        <end position="1234"/>
    </location>
</feature>
<dbReference type="SMART" id="SM00487">
    <property type="entry name" value="DEXDc"/>
    <property type="match status" value="1"/>
</dbReference>
<dbReference type="PANTHER" id="PTHR14025:SF20">
    <property type="entry name" value="FANCONI ANEMIA GROUP M PROTEIN"/>
    <property type="match status" value="1"/>
</dbReference>
<evidence type="ECO:0000256" key="5">
    <source>
        <dbReference type="ARBA" id="ARBA00022806"/>
    </source>
</evidence>
<dbReference type="InterPro" id="IPR011545">
    <property type="entry name" value="DEAD/DEAH_box_helicase_dom"/>
</dbReference>
<dbReference type="Gene3D" id="1.10.150.20">
    <property type="entry name" value="5' to 3' exonuclease, C-terminal subdomain"/>
    <property type="match status" value="1"/>
</dbReference>
<feature type="region of interest" description="Disordered" evidence="8">
    <location>
        <begin position="1582"/>
        <end position="1678"/>
    </location>
</feature>
<dbReference type="SMART" id="SM00490">
    <property type="entry name" value="HELICc"/>
    <property type="match status" value="1"/>
</dbReference>
<keyword evidence="7" id="KW-0539">Nucleus</keyword>
<evidence type="ECO:0000256" key="8">
    <source>
        <dbReference type="SAM" id="MobiDB-lite"/>
    </source>
</evidence>
<dbReference type="Gene3D" id="1.20.1320.20">
    <property type="entry name" value="hef helicase domain"/>
    <property type="match status" value="1"/>
</dbReference>
<keyword evidence="6" id="KW-0067">ATP-binding</keyword>
<comment type="similarity">
    <text evidence="2">Belongs to the DEAD box helicase family. DEAH subfamily. FANCM sub-subfamily.</text>
</comment>
<dbReference type="InterPro" id="IPR044749">
    <property type="entry name" value="FANCM_DEXDc"/>
</dbReference>
<dbReference type="CDD" id="cd20077">
    <property type="entry name" value="XPF_nuclease_FANCM"/>
    <property type="match status" value="1"/>
</dbReference>
<dbReference type="Pfam" id="PF02732">
    <property type="entry name" value="ERCC4"/>
    <property type="match status" value="1"/>
</dbReference>
<dbReference type="SMART" id="SM00891">
    <property type="entry name" value="ERCC4"/>
    <property type="match status" value="1"/>
</dbReference>
<dbReference type="PROSITE" id="PS51194">
    <property type="entry name" value="HELICASE_CTER"/>
    <property type="match status" value="1"/>
</dbReference>
<dbReference type="RefSeq" id="XP_013202255.1">
    <property type="nucleotide sequence ID" value="XM_013346801.2"/>
</dbReference>
<keyword evidence="11" id="KW-1185">Reference proteome</keyword>
<protein>
    <submittedName>
        <fullName evidence="12">Fanconi anemia group M protein isoform X1</fullName>
    </submittedName>
</protein>
<reference evidence="12" key="1">
    <citation type="submission" date="2025-08" db="UniProtKB">
        <authorList>
            <consortium name="RefSeq"/>
        </authorList>
    </citation>
    <scope>IDENTIFICATION</scope>
</reference>
<evidence type="ECO:0000313" key="11">
    <source>
        <dbReference type="Proteomes" id="UP000694915"/>
    </source>
</evidence>
<dbReference type="Gene3D" id="3.40.50.300">
    <property type="entry name" value="P-loop containing nucleotide triphosphate hydrolases"/>
    <property type="match status" value="2"/>
</dbReference>
<accession>A0ABM1AI23</accession>
<dbReference type="InterPro" id="IPR014001">
    <property type="entry name" value="Helicase_ATP-bd"/>
</dbReference>
<feature type="region of interest" description="Disordered" evidence="8">
    <location>
        <begin position="1288"/>
        <end position="1308"/>
    </location>
</feature>
<dbReference type="PANTHER" id="PTHR14025">
    <property type="entry name" value="FANCONI ANEMIA GROUP M FANCM FAMILY MEMBER"/>
    <property type="match status" value="1"/>
</dbReference>
<feature type="region of interest" description="Disordered" evidence="8">
    <location>
        <begin position="1209"/>
        <end position="1266"/>
    </location>
</feature>
<keyword evidence="3" id="KW-0547">Nucleotide-binding</keyword>
<feature type="domain" description="Helicase C-terminal" evidence="10">
    <location>
        <begin position="442"/>
        <end position="617"/>
    </location>
</feature>
<dbReference type="InterPro" id="IPR039686">
    <property type="entry name" value="FANCM/Mph1-like_ID"/>
</dbReference>
<evidence type="ECO:0000259" key="9">
    <source>
        <dbReference type="PROSITE" id="PS51192"/>
    </source>
</evidence>
<feature type="region of interest" description="Disordered" evidence="8">
    <location>
        <begin position="986"/>
        <end position="1008"/>
    </location>
</feature>
<dbReference type="InterPro" id="IPR027417">
    <property type="entry name" value="P-loop_NTPase"/>
</dbReference>
<feature type="compositionally biased region" description="Basic and acidic residues" evidence="8">
    <location>
        <begin position="1412"/>
        <end position="1421"/>
    </location>
</feature>
<dbReference type="Gene3D" id="3.40.50.10130">
    <property type="match status" value="1"/>
</dbReference>
<dbReference type="SUPFAM" id="SSF47781">
    <property type="entry name" value="RuvA domain 2-like"/>
    <property type="match status" value="1"/>
</dbReference>
<sequence>MSGRQRTLFQTWGPSLVRGAGAAGCGQARSPAAVVEALQEEEDDDDVMLVAAYEAEQQLDPEDGGFCAAAGGLWIYPTNCPVRDYQLHISRTALFCNTLVCLPTGLGKTFIAAVVMYNFYRWFPSGKVVFMAPTKPLVTQQMEACFHVMGIPQSHMAEMTGSTQAVSRKEVWCSKRVLFLTPQVMVNDLSRGACPAARVKCLVVDEAHKALGNYAYCQVVRELVKYTTHFRILALSATPGSDIKAVQQVITNLLIGKVELRSEDSPDILPYSHERRVEKLVVPLGEELGAIQKTYIRILETFASCLIQRNVLMKRDIPNLTKYQIILARDQFRKNPSPNIVGIQGVIEGEFATCISLYHGYELLQQMGMRSLYFFLSGIMDGTKGMTRAKNELGRNEDFMQLYSRLESMFAHMQDPAASNALAFQKGNKEKTFFYSHPKLKKLEEVIIEHFRSWNAKNTAETKGPETRVMIFSSFRDSVEEIAEMLSRHQPLIRVMTFVGHASGKNTKGFTQKEQLQVVRRFRDGGYNTLVSTCVGEEGLDIGEVDLIICFDAQKSPIRLIQRMGRTGRRRQGRIVVILAEGREERTYNQSQSNKRSVYKAISGDRQMLHFYQGSPRMVPENVNPELHKMFITHGAFEPQKARDVRRKPASSRTGVKAINKDGFLSEEEFNLWKRLYRLGDGDQVKGVVLPECHFPSLQEDTMPKEPTAGIRQLSLSEWRLWQDHPLPTHQVDHSDRCHHFISVMQMIEEMRQEEDECSYERKIKPFLRMEDVRSTCNTSRNANKNLASVTTIPHKTSVRPSGGEGCSSSVTVSDDETPPKCTETALREKASGAMGKDPTREESNEAAASPNTCGHSPAEAVSQIDAPNGKSMAGAGGITALGTVSDDDNHPGTLLTERLATDKSCSFARYSLDSGYSSFSDEKSISSNLFLPLEEELYPDKAADQFYNGHPVTEEVRANVERFLSCSPPSLSGLSAMECEVTQDFEPDRTSCSPNSEHEHSHKPASLTSYSAVNSQQNLEKYSVKHVNHPPENYCVFGKTDNKSSDQPSCGSDNKAYNNIKDKNLVSNSYANLAKNLFDENSREEDSNPPVFANEGESLLLFEDSIGELDGVVLSPCKSNSRPPSVSDETLISEMPPISRFLISDELLLDDDSEPEDPITCDTKSWKSHEGLKDEHEGPKSEGQTFDCSADLFSVTFNLGFCSSGSDDEIPGRVSDRSSTPEAAADKEIRDASDTADPPGGAISPIPHSPANQEPASPCFPPRLPVKERVMSTPLSKANAWSLCSKTGAGVRKTPSSTEEKADVQRSKVTLNPRADDLAEELKSSDRLFRLRFPQRTEVEHLTSESEDDVFLRKTKKPKANVLKSPEDQKNSDIDSPVHAVKKSRVLRRCVSELSSSDESEHSLMPCSQLEDFKDRERNARKGSKVRKKKNHVKNIARMFLDDEAEVSEEDAGNVSSDEDELENEQDSSLLDFVNDQTQLSQAINDSEMRAIYMRSVRSPLTSTKYRMAREKHNNMNIFSQIPEQDESYLEDSFCVDEEESCKSQSCDEEVCVDFNLSKDSFTEGNIRYKTRYAVKLKQMSMKQNCPRPKKKLSRIILPDDDSEEEVSTVSDRKDPSAHGGTADKHTQQGQRGQQGQQGGSGPPGLPPGSSAQPQVLPNPPAHQNPMQRHQVVQSRTAAVPEVANLEAWSHHTIPSTLSPCARAESRRECGKRQAELKVDDPEKGQTSAALRSNSPLHVAEVHPAPSLPHEGNRACILVDSREITSGLEVISSLRTVHGLQVEVCPLNGCDYIVSNRMAVERKSQAEMLNNSSKNKFIEQMQRLQGMFQRICVIVEKDREKAGDISRMFRRTKCYDSLLTALVGAGIRILFSSGQEETADLLKELSLVEQRKNVDIHVPAVLNPSKCEALQFYLSIPGISYITALNMCHRMSSVKKMANSSPEEISACAQVTHQKAEEIYRYIRCTFDMQMLPNDLTQDRLKPDACSALQV</sequence>
<dbReference type="GeneID" id="101982814"/>